<accession>A0ABR1R975</accession>
<gene>
    <name evidence="1" type="ORF">PG991_014430</name>
</gene>
<dbReference type="EMBL" id="JAQQWI010000018">
    <property type="protein sequence ID" value="KAK8002208.1"/>
    <property type="molecule type" value="Genomic_DNA"/>
</dbReference>
<name>A0ABR1R975_9PEZI</name>
<evidence type="ECO:0000313" key="1">
    <source>
        <dbReference type="EMBL" id="KAK8002208.1"/>
    </source>
</evidence>
<dbReference type="Proteomes" id="UP001396898">
    <property type="component" value="Unassembled WGS sequence"/>
</dbReference>
<sequence>MASLLGLSREIRDEILQWVLQHERTPPAGREQQLAGEERVPIVDVRTGAWLLKHKVLYEPKTAQPTATPLLLVNRQLNAEVQDAVARLQRKEGRSCKVDVMLLEEKELWVTPLRTPTCSPVLDQVEAVIRMVGVIPDSDLPAERTIWDKCSDGPPYYKHTFYYALERFLRAGPTGRPVAAECFDKVDRHMVVHRLVLNFVTPTPDEQHPLALNGEYRECMAARCFGGPAGNKSYRKKLLRPEWLANELLNTLRFIIRGGKYEVRYARLVLERVGVITVQIDGRPYQEIDVGAHLRGMKFRGDPNWPGHQESKDFYRAWRKEVFAARAAAGLA</sequence>
<proteinExistence type="predicted"/>
<reference evidence="1 2" key="1">
    <citation type="submission" date="2023-01" db="EMBL/GenBank/DDBJ databases">
        <title>Analysis of 21 Apiospora genomes using comparative genomics revels a genus with tremendous synthesis potential of carbohydrate active enzymes and secondary metabolites.</title>
        <authorList>
            <person name="Sorensen T."/>
        </authorList>
    </citation>
    <scope>NUCLEOTIDE SEQUENCE [LARGE SCALE GENOMIC DNA]</scope>
    <source>
        <strain evidence="1 2">CBS 20057</strain>
    </source>
</reference>
<keyword evidence="2" id="KW-1185">Reference proteome</keyword>
<evidence type="ECO:0000313" key="2">
    <source>
        <dbReference type="Proteomes" id="UP001396898"/>
    </source>
</evidence>
<comment type="caution">
    <text evidence="1">The sequence shown here is derived from an EMBL/GenBank/DDBJ whole genome shotgun (WGS) entry which is preliminary data.</text>
</comment>
<protein>
    <submittedName>
        <fullName evidence="1">Uncharacterized protein</fullName>
    </submittedName>
</protein>
<organism evidence="1 2">
    <name type="scientific">Apiospora marii</name>
    <dbReference type="NCBI Taxonomy" id="335849"/>
    <lineage>
        <taxon>Eukaryota</taxon>
        <taxon>Fungi</taxon>
        <taxon>Dikarya</taxon>
        <taxon>Ascomycota</taxon>
        <taxon>Pezizomycotina</taxon>
        <taxon>Sordariomycetes</taxon>
        <taxon>Xylariomycetidae</taxon>
        <taxon>Amphisphaeriales</taxon>
        <taxon>Apiosporaceae</taxon>
        <taxon>Apiospora</taxon>
    </lineage>
</organism>